<proteinExistence type="predicted"/>
<keyword evidence="6" id="KW-0732">Signal</keyword>
<feature type="compositionally biased region" description="Basic and acidic residues" evidence="5">
    <location>
        <begin position="709"/>
        <end position="738"/>
    </location>
</feature>
<feature type="domain" description="SANT" evidence="7">
    <location>
        <begin position="191"/>
        <end position="243"/>
    </location>
</feature>
<dbReference type="GO" id="GO:0003714">
    <property type="term" value="F:transcription corepressor activity"/>
    <property type="evidence" value="ECO:0007669"/>
    <property type="project" value="TreeGrafter"/>
</dbReference>
<evidence type="ECO:0000256" key="5">
    <source>
        <dbReference type="SAM" id="MobiDB-lite"/>
    </source>
</evidence>
<evidence type="ECO:0000256" key="1">
    <source>
        <dbReference type="ARBA" id="ARBA00004123"/>
    </source>
</evidence>
<protein>
    <recommendedName>
        <fullName evidence="7">SANT domain-containing protein</fullName>
    </recommendedName>
</protein>
<evidence type="ECO:0000256" key="3">
    <source>
        <dbReference type="ARBA" id="ARBA00023163"/>
    </source>
</evidence>
<comment type="caution">
    <text evidence="8">The sequence shown here is derived from an EMBL/GenBank/DDBJ whole genome shotgun (WGS) entry which is preliminary data.</text>
</comment>
<dbReference type="Proteomes" id="UP000685013">
    <property type="component" value="Chromosome 17"/>
</dbReference>
<dbReference type="AlphaFoldDB" id="A0AAV6M452"/>
<evidence type="ECO:0000256" key="4">
    <source>
        <dbReference type="ARBA" id="ARBA00023242"/>
    </source>
</evidence>
<dbReference type="PROSITE" id="PS51293">
    <property type="entry name" value="SANT"/>
    <property type="match status" value="1"/>
</dbReference>
<feature type="non-terminal residue" evidence="8">
    <location>
        <position position="1"/>
    </location>
</feature>
<feature type="region of interest" description="Disordered" evidence="5">
    <location>
        <begin position="458"/>
        <end position="479"/>
    </location>
</feature>
<dbReference type="PANTHER" id="PTHR13859">
    <property type="entry name" value="ATROPHIN-RELATED"/>
    <property type="match status" value="1"/>
</dbReference>
<accession>A0AAV6M452</accession>
<dbReference type="Pfam" id="PF25826">
    <property type="entry name" value="DUF7952"/>
    <property type="match status" value="1"/>
</dbReference>
<evidence type="ECO:0000256" key="2">
    <source>
        <dbReference type="ARBA" id="ARBA00023015"/>
    </source>
</evidence>
<feature type="compositionally biased region" description="Polar residues" evidence="5">
    <location>
        <begin position="583"/>
        <end position="597"/>
    </location>
</feature>
<evidence type="ECO:0000313" key="8">
    <source>
        <dbReference type="EMBL" id="KAG6575056.1"/>
    </source>
</evidence>
<dbReference type="EMBL" id="JAGKQH010000017">
    <property type="protein sequence ID" value="KAG6575056.1"/>
    <property type="molecule type" value="Genomic_DNA"/>
</dbReference>
<sequence length="853" mass="95138">MADFLRWLLSFLQLFSINMDLVKENYGDADDNEDGSPEQSVSQENSEICDEFSEPEVSPRVGDEYQVEVPPLLLKSDMNLFQCCKEAEIQDSRLHEVFVGLPVRVMWISEQARWMERKLCEDTVEKCNRNEVLKVESFEDEQVGNGAKSNIEATEVITGSTIDVALPKETVLVTDTDQKDNTDGGCLVPGVSGEPWTDGEEASFLLGLYIFGKSLVLVKKFVGSKQMGDVLSFYYGKFYRSEKYRRWSECRKARGRKCIFGPRLFKGWRLQELVSRLLPRLAEGNKNALMEVTKAFSDGKSSFEEYVFALKATVGTEAFVEAVGIGNGKQDLTVVSMDPLKSNHVSSLRPEIPIGKACSALTPLEIVNYLTGDFRLSKARSNDLFWEAVWPRLLARGWHSEQPRNVFTAGAKHSLVFLVPGIKKFSRRKLVRGNHYFDSVSDVLGKVALDPGLLELDNNADNGSKSKEENGWTDDSKIDQDDFPSQQRHCYLKPRTPANTDFVKFTVVDTSLANGSASKVRELRSLPLDLLNVSTSRSHFENNDLYSSSESMEESDSEEDRRSGKAETAGTSRAWRRNKKQKVCSNGHYSPSDSTDSPAEVSKEHSCIPSDSTRSQNGIVHEFGQKSRSINKGKPSNVTKKRRRLNTFGSKCTSNISVPTKPKNDACCSKDGPGTIKNVLPGCSPISSHDGNPNDIALNQSRALIDKDLSVPLDTKTDKPIITQTREEQPDQTSKEPDQPSVARTSEVPSISDQQHCLNSRRVGSRNRPPTARALEARALGLLDVKQKRKHKDPYLEGNSMMRPPRRARPKVRPTENLGISIEKLEIEDRAVVASSCNSNSNSISEVLSKLET</sequence>
<feature type="chain" id="PRO_5043742200" description="SANT domain-containing protein" evidence="6">
    <location>
        <begin position="25"/>
        <end position="853"/>
    </location>
</feature>
<dbReference type="InterPro" id="IPR017884">
    <property type="entry name" value="SANT_dom"/>
</dbReference>
<evidence type="ECO:0000313" key="9">
    <source>
        <dbReference type="Proteomes" id="UP000685013"/>
    </source>
</evidence>
<reference evidence="8 9" key="1">
    <citation type="journal article" date="2021" name="Hortic Res">
        <title>The domestication of Cucurbita argyrosperma as revealed by the genome of its wild relative.</title>
        <authorList>
            <person name="Barrera-Redondo J."/>
            <person name="Sanchez-de la Vega G."/>
            <person name="Aguirre-Liguori J.A."/>
            <person name="Castellanos-Morales G."/>
            <person name="Gutierrez-Guerrero Y.T."/>
            <person name="Aguirre-Dugua X."/>
            <person name="Aguirre-Planter E."/>
            <person name="Tenaillon M.I."/>
            <person name="Lira-Saade R."/>
            <person name="Eguiarte L.E."/>
        </authorList>
    </citation>
    <scope>NUCLEOTIDE SEQUENCE [LARGE SCALE GENOMIC DNA]</scope>
    <source>
        <strain evidence="8">JBR-2021</strain>
    </source>
</reference>
<feature type="region of interest" description="Disordered" evidence="5">
    <location>
        <begin position="541"/>
        <end position="643"/>
    </location>
</feature>
<dbReference type="InterPro" id="IPR056067">
    <property type="entry name" value="DUF7650"/>
</dbReference>
<gene>
    <name evidence="8" type="ORF">SDJN03_25695</name>
</gene>
<organism evidence="8 9">
    <name type="scientific">Cucurbita argyrosperma subsp. sororia</name>
    <dbReference type="NCBI Taxonomy" id="37648"/>
    <lineage>
        <taxon>Eukaryota</taxon>
        <taxon>Viridiplantae</taxon>
        <taxon>Streptophyta</taxon>
        <taxon>Embryophyta</taxon>
        <taxon>Tracheophyta</taxon>
        <taxon>Spermatophyta</taxon>
        <taxon>Magnoliopsida</taxon>
        <taxon>eudicotyledons</taxon>
        <taxon>Gunneridae</taxon>
        <taxon>Pentapetalae</taxon>
        <taxon>rosids</taxon>
        <taxon>fabids</taxon>
        <taxon>Cucurbitales</taxon>
        <taxon>Cucurbitaceae</taxon>
        <taxon>Cucurbiteae</taxon>
        <taxon>Cucurbita</taxon>
    </lineage>
</organism>
<feature type="region of interest" description="Disordered" evidence="5">
    <location>
        <begin position="784"/>
        <end position="815"/>
    </location>
</feature>
<dbReference type="FunFam" id="1.10.10.60:FF:000374">
    <property type="entry name" value="Arginine-glutamic acid dipeptide repeat protein"/>
    <property type="match status" value="1"/>
</dbReference>
<comment type="subcellular location">
    <subcellularLocation>
        <location evidence="1">Nucleus</location>
    </subcellularLocation>
</comment>
<feature type="compositionally biased region" description="Basic and acidic residues" evidence="5">
    <location>
        <begin position="464"/>
        <end position="479"/>
    </location>
</feature>
<feature type="compositionally biased region" description="Polar residues" evidence="5">
    <location>
        <begin position="626"/>
        <end position="638"/>
    </location>
</feature>
<keyword evidence="2" id="KW-0805">Transcription regulation</keyword>
<evidence type="ECO:0000259" key="7">
    <source>
        <dbReference type="PROSITE" id="PS51293"/>
    </source>
</evidence>
<dbReference type="GO" id="GO:0005634">
    <property type="term" value="C:nucleus"/>
    <property type="evidence" value="ECO:0007669"/>
    <property type="project" value="UniProtKB-SubCell"/>
</dbReference>
<keyword evidence="3" id="KW-0804">Transcription</keyword>
<feature type="signal peptide" evidence="6">
    <location>
        <begin position="1"/>
        <end position="24"/>
    </location>
</feature>
<feature type="compositionally biased region" description="Polar residues" evidence="5">
    <location>
        <begin position="609"/>
        <end position="618"/>
    </location>
</feature>
<name>A0AAV6M452_9ROSI</name>
<feature type="compositionally biased region" description="Polar residues" evidence="5">
    <location>
        <begin position="742"/>
        <end position="758"/>
    </location>
</feature>
<dbReference type="InterPro" id="IPR057712">
    <property type="entry name" value="DUF7952"/>
</dbReference>
<keyword evidence="9" id="KW-1185">Reference proteome</keyword>
<dbReference type="Pfam" id="PF24662">
    <property type="entry name" value="DUF7650"/>
    <property type="match status" value="1"/>
</dbReference>
<feature type="region of interest" description="Disordered" evidence="5">
    <location>
        <begin position="709"/>
        <end position="771"/>
    </location>
</feature>
<evidence type="ECO:0000256" key="6">
    <source>
        <dbReference type="SAM" id="SignalP"/>
    </source>
</evidence>
<dbReference type="PANTHER" id="PTHR13859:SF34">
    <property type="entry name" value="SANT DOMAIN-CONTAINING PROTEIN"/>
    <property type="match status" value="1"/>
</dbReference>
<keyword evidence="4" id="KW-0539">Nucleus</keyword>